<evidence type="ECO:0000259" key="2">
    <source>
        <dbReference type="PROSITE" id="PS51352"/>
    </source>
</evidence>
<dbReference type="Gene3D" id="3.40.30.10">
    <property type="entry name" value="Glutaredoxin"/>
    <property type="match status" value="1"/>
</dbReference>
<gene>
    <name evidence="3" type="ORF">LZZ85_04565</name>
</gene>
<organism evidence="3 4">
    <name type="scientific">Terrimonas ginsenosidimutans</name>
    <dbReference type="NCBI Taxonomy" id="2908004"/>
    <lineage>
        <taxon>Bacteria</taxon>
        <taxon>Pseudomonadati</taxon>
        <taxon>Bacteroidota</taxon>
        <taxon>Chitinophagia</taxon>
        <taxon>Chitinophagales</taxon>
        <taxon>Chitinophagaceae</taxon>
        <taxon>Terrimonas</taxon>
    </lineage>
</organism>
<dbReference type="PROSITE" id="PS51352">
    <property type="entry name" value="THIOREDOXIN_2"/>
    <property type="match status" value="1"/>
</dbReference>
<dbReference type="InterPro" id="IPR045494">
    <property type="entry name" value="DUF6436"/>
</dbReference>
<dbReference type="Proteomes" id="UP001165367">
    <property type="component" value="Unassembled WGS sequence"/>
</dbReference>
<comment type="caution">
    <text evidence="3">The sequence shown here is derived from an EMBL/GenBank/DDBJ whole genome shotgun (WGS) entry which is preliminary data.</text>
</comment>
<keyword evidence="4" id="KW-1185">Reference proteome</keyword>
<sequence length="212" mass="23968">MNQPSRQRPGSNLLRKLLLAMILGISLSGISWLFWTHELKYQLPTAVPSNYQQVQPGSSLAISLPFDMNGEKPVFLHFFNPDCPCSKFNIRHFKELVATYGNALDFAIVAMNPDQRYSVADIQDRFDLKLPVSFDTTLATTCGVYSTPQAVIIEQNKLFFRGNYNKSRYCTDPETNYAQMAIDSLLLHKNNLPFGPLAFKAYGCELPTCNKQ</sequence>
<feature type="transmembrane region" description="Helical" evidence="1">
    <location>
        <begin position="12"/>
        <end position="35"/>
    </location>
</feature>
<dbReference type="InterPro" id="IPR013766">
    <property type="entry name" value="Thioredoxin_domain"/>
</dbReference>
<evidence type="ECO:0000313" key="3">
    <source>
        <dbReference type="EMBL" id="MCG2613537.1"/>
    </source>
</evidence>
<reference evidence="3" key="1">
    <citation type="submission" date="2022-01" db="EMBL/GenBank/DDBJ databases">
        <authorList>
            <person name="Jo J.-H."/>
            <person name="Im W.-T."/>
        </authorList>
    </citation>
    <scope>NUCLEOTIDE SEQUENCE</scope>
    <source>
        <strain evidence="3">NA20</strain>
    </source>
</reference>
<evidence type="ECO:0000256" key="1">
    <source>
        <dbReference type="SAM" id="Phobius"/>
    </source>
</evidence>
<keyword evidence="1" id="KW-1133">Transmembrane helix</keyword>
<evidence type="ECO:0000313" key="4">
    <source>
        <dbReference type="Proteomes" id="UP001165367"/>
    </source>
</evidence>
<name>A0ABS9KMI5_9BACT</name>
<protein>
    <submittedName>
        <fullName evidence="3">Redoxin domain-containing protein</fullName>
    </submittedName>
</protein>
<keyword evidence="1" id="KW-0472">Membrane</keyword>
<feature type="domain" description="Thioredoxin" evidence="2">
    <location>
        <begin position="41"/>
        <end position="187"/>
    </location>
</feature>
<dbReference type="SUPFAM" id="SSF52833">
    <property type="entry name" value="Thioredoxin-like"/>
    <property type="match status" value="1"/>
</dbReference>
<dbReference type="EMBL" id="JAKLTR010000002">
    <property type="protein sequence ID" value="MCG2613537.1"/>
    <property type="molecule type" value="Genomic_DNA"/>
</dbReference>
<dbReference type="Pfam" id="PF20029">
    <property type="entry name" value="DUF6436"/>
    <property type="match status" value="1"/>
</dbReference>
<dbReference type="InterPro" id="IPR036249">
    <property type="entry name" value="Thioredoxin-like_sf"/>
</dbReference>
<accession>A0ABS9KMI5</accession>
<dbReference type="RefSeq" id="WP_237868856.1">
    <property type="nucleotide sequence ID" value="NZ_JAKLTR010000002.1"/>
</dbReference>
<keyword evidence="1" id="KW-0812">Transmembrane</keyword>
<proteinExistence type="predicted"/>